<proteinExistence type="predicted"/>
<feature type="domain" description="Acyltransferase 3" evidence="2">
    <location>
        <begin position="5"/>
        <end position="302"/>
    </location>
</feature>
<dbReference type="AlphaFoldDB" id="A0A3E1F1J0"/>
<feature type="transmembrane region" description="Helical" evidence="1">
    <location>
        <begin position="175"/>
        <end position="196"/>
    </location>
</feature>
<dbReference type="PANTHER" id="PTHR23028">
    <property type="entry name" value="ACETYLTRANSFERASE"/>
    <property type="match status" value="1"/>
</dbReference>
<dbReference type="Pfam" id="PF01757">
    <property type="entry name" value="Acyl_transf_3"/>
    <property type="match status" value="1"/>
</dbReference>
<dbReference type="InterPro" id="IPR050879">
    <property type="entry name" value="Acyltransferase_3"/>
</dbReference>
<evidence type="ECO:0000259" key="2">
    <source>
        <dbReference type="Pfam" id="PF01757"/>
    </source>
</evidence>
<keyword evidence="1" id="KW-1133">Transmembrane helix</keyword>
<name>A0A3E1F1J0_9FLAO</name>
<dbReference type="PANTHER" id="PTHR23028:SF53">
    <property type="entry name" value="ACYL_TRANSF_3 DOMAIN-CONTAINING PROTEIN"/>
    <property type="match status" value="1"/>
</dbReference>
<sequence length="323" mass="38208">MKKILGLDSLRFFAFLMIFFHHTLPKTEFAHLAIDLFFVLSSFLLTLLALKEIKDNGVFEKFNFFMRRALRIFPLYFLILIFSFLFLPFFAKILDVDISLPDEPLLYVFFLSNYETTDSLFALKFLWSIAVEEQFYLIFILFSFLFKKYIWIFILLLFGCYFIFMNYALNNNISIYSHTLAHFSSFASGMVGAYLYFKEINHIKFGVIVLTLSFGALFFIDNPILFHFILSIMYISLILVFIHLSKHIEGNSIFKLTEKLGVYTYGLYLYSGFVITFCLILFPTYNIYLRMIIELSILIPISILSYHLYEKQFLKLKSNFRKG</sequence>
<keyword evidence="1" id="KW-0472">Membrane</keyword>
<dbReference type="OrthoDB" id="290051at2"/>
<feature type="transmembrane region" description="Helical" evidence="1">
    <location>
        <begin position="121"/>
        <end position="142"/>
    </location>
</feature>
<feature type="transmembrane region" description="Helical" evidence="1">
    <location>
        <begin position="30"/>
        <end position="50"/>
    </location>
</feature>
<dbReference type="InterPro" id="IPR002656">
    <property type="entry name" value="Acyl_transf_3_dom"/>
</dbReference>
<organism evidence="3 4">
    <name type="scientific">Brumimicrobium aurantiacum</name>
    <dbReference type="NCBI Taxonomy" id="1737063"/>
    <lineage>
        <taxon>Bacteria</taxon>
        <taxon>Pseudomonadati</taxon>
        <taxon>Bacteroidota</taxon>
        <taxon>Flavobacteriia</taxon>
        <taxon>Flavobacteriales</taxon>
        <taxon>Crocinitomicaceae</taxon>
        <taxon>Brumimicrobium</taxon>
    </lineage>
</organism>
<evidence type="ECO:0000313" key="3">
    <source>
        <dbReference type="EMBL" id="RFC55675.1"/>
    </source>
</evidence>
<dbReference type="GO" id="GO:0000271">
    <property type="term" value="P:polysaccharide biosynthetic process"/>
    <property type="evidence" value="ECO:0007669"/>
    <property type="project" value="TreeGrafter"/>
</dbReference>
<keyword evidence="1" id="KW-0812">Transmembrane</keyword>
<feature type="transmembrane region" description="Helical" evidence="1">
    <location>
        <begin position="203"/>
        <end position="220"/>
    </location>
</feature>
<feature type="transmembrane region" description="Helical" evidence="1">
    <location>
        <begin position="149"/>
        <end position="169"/>
    </location>
</feature>
<dbReference type="RefSeq" id="WP_116879510.1">
    <property type="nucleotide sequence ID" value="NZ_QURB01000001.1"/>
</dbReference>
<gene>
    <name evidence="3" type="ORF">DXU93_01705</name>
</gene>
<feature type="transmembrane region" description="Helical" evidence="1">
    <location>
        <begin position="265"/>
        <end position="282"/>
    </location>
</feature>
<evidence type="ECO:0000313" key="4">
    <source>
        <dbReference type="Proteomes" id="UP000257127"/>
    </source>
</evidence>
<comment type="caution">
    <text evidence="3">The sequence shown here is derived from an EMBL/GenBank/DDBJ whole genome shotgun (WGS) entry which is preliminary data.</text>
</comment>
<keyword evidence="3" id="KW-0808">Transferase</keyword>
<dbReference type="EMBL" id="QURB01000001">
    <property type="protein sequence ID" value="RFC55675.1"/>
    <property type="molecule type" value="Genomic_DNA"/>
</dbReference>
<keyword evidence="3" id="KW-0012">Acyltransferase</keyword>
<dbReference type="Proteomes" id="UP000257127">
    <property type="component" value="Unassembled WGS sequence"/>
</dbReference>
<dbReference type="GO" id="GO:0016747">
    <property type="term" value="F:acyltransferase activity, transferring groups other than amino-acyl groups"/>
    <property type="evidence" value="ECO:0007669"/>
    <property type="project" value="InterPro"/>
</dbReference>
<feature type="transmembrane region" description="Helical" evidence="1">
    <location>
        <begin position="70"/>
        <end position="91"/>
    </location>
</feature>
<keyword evidence="4" id="KW-1185">Reference proteome</keyword>
<feature type="transmembrane region" description="Helical" evidence="1">
    <location>
        <begin position="288"/>
        <end position="309"/>
    </location>
</feature>
<dbReference type="GO" id="GO:0016020">
    <property type="term" value="C:membrane"/>
    <property type="evidence" value="ECO:0007669"/>
    <property type="project" value="TreeGrafter"/>
</dbReference>
<accession>A0A3E1F1J0</accession>
<protein>
    <submittedName>
        <fullName evidence="3">Acyltransferase</fullName>
    </submittedName>
</protein>
<feature type="transmembrane region" description="Helical" evidence="1">
    <location>
        <begin position="7"/>
        <end position="24"/>
    </location>
</feature>
<reference evidence="3 4" key="1">
    <citation type="submission" date="2018-08" db="EMBL/GenBank/DDBJ databases">
        <title>The draft genome squence of Brumimicrobium sp. N62.</title>
        <authorList>
            <person name="Du Z.-J."/>
            <person name="Luo H.-R."/>
        </authorList>
    </citation>
    <scope>NUCLEOTIDE SEQUENCE [LARGE SCALE GENOMIC DNA]</scope>
    <source>
        <strain evidence="3 4">N62</strain>
    </source>
</reference>
<feature type="transmembrane region" description="Helical" evidence="1">
    <location>
        <begin position="226"/>
        <end position="244"/>
    </location>
</feature>
<evidence type="ECO:0000256" key="1">
    <source>
        <dbReference type="SAM" id="Phobius"/>
    </source>
</evidence>